<sequence>MRVIVTGSSGLIGSAAVRHWDAAGDQVIGIDNDMRSTFFGPDGSTQWNQTQLEAETQNFRTESIDIRDRDAILDLFKNETPDLIIHCAAQPSHDKAAAIPFLDFEVNAVGTLNLLEATRRHAPDAVFCHMSTNKVYGDAPNELPLREHPTRWDYAREEDYHGIDETCRIDQTMHSLFGASKTAADVLAQEYGKYFGLKTGIFRGGCLTGASHSGVELHGFLSYLVHVAVTGKPYTIFGYKGKQVRDQIECSDVVGAFEAFANNPRPGEVYNIGGGRENAASVLECIALIEEISGHRIEYSIGDENRKGDHICYISDLSKLRRDYPDWDIRVSLREIVTQMIASAEVRQGKTA</sequence>
<comment type="similarity">
    <text evidence="1">Belongs to the NAD(P)-dependent epimerase/dehydratase family.</text>
</comment>
<keyword evidence="4" id="KW-1185">Reference proteome</keyword>
<name>A0ABX5Y4V7_9BACT</name>
<dbReference type="CDD" id="cd05258">
    <property type="entry name" value="CDP_TE_SDR_e"/>
    <property type="match status" value="1"/>
</dbReference>
<dbReference type="Proteomes" id="UP000318081">
    <property type="component" value="Chromosome"/>
</dbReference>
<dbReference type="GO" id="GO:0047732">
    <property type="term" value="F:CDP-abequose epimerase activity"/>
    <property type="evidence" value="ECO:0007669"/>
    <property type="project" value="UniProtKB-EC"/>
</dbReference>
<gene>
    <name evidence="3" type="primary">rfbE</name>
    <name evidence="3" type="ORF">TBK1r_72720</name>
</gene>
<evidence type="ECO:0000313" key="4">
    <source>
        <dbReference type="Proteomes" id="UP000318081"/>
    </source>
</evidence>
<dbReference type="EC" id="5.1.3.10" evidence="3"/>
<reference evidence="3 4" key="1">
    <citation type="submission" date="2019-02" db="EMBL/GenBank/DDBJ databases">
        <title>Deep-cultivation of Planctomycetes and their phenomic and genomic characterization uncovers novel biology.</title>
        <authorList>
            <person name="Wiegand S."/>
            <person name="Jogler M."/>
            <person name="Boedeker C."/>
            <person name="Pinto D."/>
            <person name="Vollmers J."/>
            <person name="Rivas-Marin E."/>
            <person name="Kohn T."/>
            <person name="Peeters S.H."/>
            <person name="Heuer A."/>
            <person name="Rast P."/>
            <person name="Oberbeckmann S."/>
            <person name="Bunk B."/>
            <person name="Jeske O."/>
            <person name="Meyerdierks A."/>
            <person name="Storesund J.E."/>
            <person name="Kallscheuer N."/>
            <person name="Luecker S."/>
            <person name="Lage O.M."/>
            <person name="Pohl T."/>
            <person name="Merkel B.J."/>
            <person name="Hornburger P."/>
            <person name="Mueller R.-W."/>
            <person name="Bruemmer F."/>
            <person name="Labrenz M."/>
            <person name="Spormann A.M."/>
            <person name="Op den Camp H."/>
            <person name="Overmann J."/>
            <person name="Amann R."/>
            <person name="Jetten M.S.M."/>
            <person name="Mascher T."/>
            <person name="Medema M.H."/>
            <person name="Devos D.P."/>
            <person name="Kaster A.-K."/>
            <person name="Ovreas L."/>
            <person name="Rohde M."/>
            <person name="Galperin M.Y."/>
            <person name="Jogler C."/>
        </authorList>
    </citation>
    <scope>NUCLEOTIDE SEQUENCE [LARGE SCALE GENOMIC DNA]</scope>
    <source>
        <strain evidence="3 4">TBK1r</strain>
    </source>
</reference>
<dbReference type="Gene3D" id="3.40.50.720">
    <property type="entry name" value="NAD(P)-binding Rossmann-like Domain"/>
    <property type="match status" value="1"/>
</dbReference>
<dbReference type="RefSeq" id="WP_145220405.1">
    <property type="nucleotide sequence ID" value="NZ_CP036432.1"/>
</dbReference>
<feature type="domain" description="NAD-dependent epimerase/dehydratase" evidence="2">
    <location>
        <begin position="3"/>
        <end position="273"/>
    </location>
</feature>
<dbReference type="InterPro" id="IPR036291">
    <property type="entry name" value="NAD(P)-bd_dom_sf"/>
</dbReference>
<accession>A0ABX5Y4V7</accession>
<dbReference type="Pfam" id="PF01370">
    <property type="entry name" value="Epimerase"/>
    <property type="match status" value="1"/>
</dbReference>
<proteinExistence type="inferred from homology"/>
<protein>
    <submittedName>
        <fullName evidence="3">CDP-paratose 2-epimerase</fullName>
        <ecNumber evidence="3">5.1.3.10</ecNumber>
    </submittedName>
</protein>
<evidence type="ECO:0000313" key="3">
    <source>
        <dbReference type="EMBL" id="QDV88240.1"/>
    </source>
</evidence>
<keyword evidence="3" id="KW-0413">Isomerase</keyword>
<evidence type="ECO:0000256" key="1">
    <source>
        <dbReference type="ARBA" id="ARBA00007637"/>
    </source>
</evidence>
<evidence type="ECO:0000259" key="2">
    <source>
        <dbReference type="Pfam" id="PF01370"/>
    </source>
</evidence>
<dbReference type="PANTHER" id="PTHR43000">
    <property type="entry name" value="DTDP-D-GLUCOSE 4,6-DEHYDRATASE-RELATED"/>
    <property type="match status" value="1"/>
</dbReference>
<dbReference type="InterPro" id="IPR001509">
    <property type="entry name" value="Epimerase_deHydtase"/>
</dbReference>
<dbReference type="SUPFAM" id="SSF51735">
    <property type="entry name" value="NAD(P)-binding Rossmann-fold domains"/>
    <property type="match status" value="1"/>
</dbReference>
<dbReference type="EMBL" id="CP036432">
    <property type="protein sequence ID" value="QDV88240.1"/>
    <property type="molecule type" value="Genomic_DNA"/>
</dbReference>
<organism evidence="3 4">
    <name type="scientific">Stieleria magnilauensis</name>
    <dbReference type="NCBI Taxonomy" id="2527963"/>
    <lineage>
        <taxon>Bacteria</taxon>
        <taxon>Pseudomonadati</taxon>
        <taxon>Planctomycetota</taxon>
        <taxon>Planctomycetia</taxon>
        <taxon>Pirellulales</taxon>
        <taxon>Pirellulaceae</taxon>
        <taxon>Stieleria</taxon>
    </lineage>
</organism>